<sequence length="111" mass="12092">MLKPLKVIVPVPALWTELAASAHRASIPLDEAARMNTSENVTGKSQSLHVETYSDSQTAKFVLSKLELSPSKKSVLVLSEIDCPVAAPDMTWALWLQAPFSHVTEAEICAF</sequence>
<evidence type="ECO:0000313" key="1">
    <source>
        <dbReference type="EMBL" id="KZT52610.1"/>
    </source>
</evidence>
<accession>A0A165DE23</accession>
<evidence type="ECO:0000313" key="2">
    <source>
        <dbReference type="Proteomes" id="UP000076842"/>
    </source>
</evidence>
<gene>
    <name evidence="1" type="ORF">CALCODRAFT_82141</name>
</gene>
<organism evidence="1 2">
    <name type="scientific">Calocera cornea HHB12733</name>
    <dbReference type="NCBI Taxonomy" id="1353952"/>
    <lineage>
        <taxon>Eukaryota</taxon>
        <taxon>Fungi</taxon>
        <taxon>Dikarya</taxon>
        <taxon>Basidiomycota</taxon>
        <taxon>Agaricomycotina</taxon>
        <taxon>Dacrymycetes</taxon>
        <taxon>Dacrymycetales</taxon>
        <taxon>Dacrymycetaceae</taxon>
        <taxon>Calocera</taxon>
    </lineage>
</organism>
<dbReference type="Proteomes" id="UP000076842">
    <property type="component" value="Unassembled WGS sequence"/>
</dbReference>
<keyword evidence="2" id="KW-1185">Reference proteome</keyword>
<proteinExistence type="predicted"/>
<protein>
    <submittedName>
        <fullName evidence="1">Uncharacterized protein</fullName>
    </submittedName>
</protein>
<name>A0A165DE23_9BASI</name>
<dbReference type="AlphaFoldDB" id="A0A165DE23"/>
<reference evidence="1 2" key="1">
    <citation type="journal article" date="2016" name="Mol. Biol. Evol.">
        <title>Comparative Genomics of Early-Diverging Mushroom-Forming Fungi Provides Insights into the Origins of Lignocellulose Decay Capabilities.</title>
        <authorList>
            <person name="Nagy L.G."/>
            <person name="Riley R."/>
            <person name="Tritt A."/>
            <person name="Adam C."/>
            <person name="Daum C."/>
            <person name="Floudas D."/>
            <person name="Sun H."/>
            <person name="Yadav J.S."/>
            <person name="Pangilinan J."/>
            <person name="Larsson K.H."/>
            <person name="Matsuura K."/>
            <person name="Barry K."/>
            <person name="Labutti K."/>
            <person name="Kuo R."/>
            <person name="Ohm R.A."/>
            <person name="Bhattacharya S.S."/>
            <person name="Shirouzu T."/>
            <person name="Yoshinaga Y."/>
            <person name="Martin F.M."/>
            <person name="Grigoriev I.V."/>
            <person name="Hibbett D.S."/>
        </authorList>
    </citation>
    <scope>NUCLEOTIDE SEQUENCE [LARGE SCALE GENOMIC DNA]</scope>
    <source>
        <strain evidence="1 2">HHB12733</strain>
    </source>
</reference>
<dbReference type="EMBL" id="KV424061">
    <property type="protein sequence ID" value="KZT52610.1"/>
    <property type="molecule type" value="Genomic_DNA"/>
</dbReference>
<dbReference type="InParanoid" id="A0A165DE23"/>